<evidence type="ECO:0000313" key="2">
    <source>
        <dbReference type="EMBL" id="KKM83085.1"/>
    </source>
</evidence>
<evidence type="ECO:0000259" key="1">
    <source>
        <dbReference type="Pfam" id="PF13392"/>
    </source>
</evidence>
<name>A0A0F9N2R4_9ZZZZ</name>
<dbReference type="GO" id="GO:0004519">
    <property type="term" value="F:endonuclease activity"/>
    <property type="evidence" value="ECO:0007669"/>
    <property type="project" value="InterPro"/>
</dbReference>
<sequence length="142" mass="15843">MLSRKDVERFWASVDRSGGDDSCWEWQRGKTSAGYGEFGANRTTLYTHRVAFELSTGAPAPHYVCHTCDNPPCCNPAHLFAGTCQDYVNDKVRKGRQLRGEQAVSAVLTELDVLAMRVDYVTNRTSYSVLAERFGVDKETIG</sequence>
<dbReference type="AlphaFoldDB" id="A0A0F9N2R4"/>
<dbReference type="InterPro" id="IPR044925">
    <property type="entry name" value="His-Me_finger_sf"/>
</dbReference>
<dbReference type="EMBL" id="LAZR01007766">
    <property type="protein sequence ID" value="KKM83085.1"/>
    <property type="molecule type" value="Genomic_DNA"/>
</dbReference>
<dbReference type="InterPro" id="IPR044930">
    <property type="entry name" value="Homing_endonuclease_His-Me"/>
</dbReference>
<feature type="non-terminal residue" evidence="2">
    <location>
        <position position="142"/>
    </location>
</feature>
<comment type="caution">
    <text evidence="2">The sequence shown here is derived from an EMBL/GenBank/DDBJ whole genome shotgun (WGS) entry which is preliminary data.</text>
</comment>
<dbReference type="Gene3D" id="3.90.75.10">
    <property type="entry name" value="Homing Intron 3 (I-ppo) Encoded Endonuclease, Chain A"/>
    <property type="match status" value="1"/>
</dbReference>
<organism evidence="2">
    <name type="scientific">marine sediment metagenome</name>
    <dbReference type="NCBI Taxonomy" id="412755"/>
    <lineage>
        <taxon>unclassified sequences</taxon>
        <taxon>metagenomes</taxon>
        <taxon>ecological metagenomes</taxon>
    </lineage>
</organism>
<accession>A0A0F9N2R4</accession>
<gene>
    <name evidence="2" type="ORF">LCGC14_1313020</name>
</gene>
<feature type="domain" description="HNH nuclease" evidence="1">
    <location>
        <begin position="46"/>
        <end position="85"/>
    </location>
</feature>
<proteinExistence type="predicted"/>
<dbReference type="InterPro" id="IPR003615">
    <property type="entry name" value="HNH_nuc"/>
</dbReference>
<reference evidence="2" key="1">
    <citation type="journal article" date="2015" name="Nature">
        <title>Complex archaea that bridge the gap between prokaryotes and eukaryotes.</title>
        <authorList>
            <person name="Spang A."/>
            <person name="Saw J.H."/>
            <person name="Jorgensen S.L."/>
            <person name="Zaremba-Niedzwiedzka K."/>
            <person name="Martijn J."/>
            <person name="Lind A.E."/>
            <person name="van Eijk R."/>
            <person name="Schleper C."/>
            <person name="Guy L."/>
            <person name="Ettema T.J."/>
        </authorList>
    </citation>
    <scope>NUCLEOTIDE SEQUENCE</scope>
</reference>
<dbReference type="Pfam" id="PF13392">
    <property type="entry name" value="HNH_3"/>
    <property type="match status" value="1"/>
</dbReference>
<protein>
    <recommendedName>
        <fullName evidence="1">HNH nuclease domain-containing protein</fullName>
    </recommendedName>
</protein>
<dbReference type="SUPFAM" id="SSF54060">
    <property type="entry name" value="His-Me finger endonucleases"/>
    <property type="match status" value="1"/>
</dbReference>